<comment type="caution">
    <text evidence="1">The sequence shown here is derived from an EMBL/GenBank/DDBJ whole genome shotgun (WGS) entry which is preliminary data.</text>
</comment>
<accession>A0ABV5S4H3</accession>
<protein>
    <submittedName>
        <fullName evidence="1">Uncharacterized protein</fullName>
    </submittedName>
</protein>
<keyword evidence="2" id="KW-1185">Reference proteome</keyword>
<evidence type="ECO:0000313" key="2">
    <source>
        <dbReference type="Proteomes" id="UP001589532"/>
    </source>
</evidence>
<reference evidence="1 2" key="1">
    <citation type="submission" date="2024-09" db="EMBL/GenBank/DDBJ databases">
        <authorList>
            <person name="Sun Q."/>
            <person name="Mori K."/>
        </authorList>
    </citation>
    <scope>NUCLEOTIDE SEQUENCE [LARGE SCALE GENOMIC DNA]</scope>
    <source>
        <strain evidence="1 2">JCM 3143</strain>
    </source>
</reference>
<evidence type="ECO:0000313" key="1">
    <source>
        <dbReference type="EMBL" id="MFB9625683.1"/>
    </source>
</evidence>
<dbReference type="Proteomes" id="UP001589532">
    <property type="component" value="Unassembled WGS sequence"/>
</dbReference>
<organism evidence="1 2">
    <name type="scientific">Nonomuraea helvata</name>
    <dbReference type="NCBI Taxonomy" id="37484"/>
    <lineage>
        <taxon>Bacteria</taxon>
        <taxon>Bacillati</taxon>
        <taxon>Actinomycetota</taxon>
        <taxon>Actinomycetes</taxon>
        <taxon>Streptosporangiales</taxon>
        <taxon>Streptosporangiaceae</taxon>
        <taxon>Nonomuraea</taxon>
    </lineage>
</organism>
<name>A0ABV5S4H3_9ACTN</name>
<sequence>MSIYVIEVPDSHLRPGLWFELPAGTDDFLVQFSADTESRAQLLLDDTGRPVLRMGGYMTATGAVVDEAVWTVSETIRDGDRVRLRIGHAL</sequence>
<gene>
    <name evidence="1" type="ORF">ACFFSA_21585</name>
</gene>
<dbReference type="EMBL" id="JBHMBW010000019">
    <property type="protein sequence ID" value="MFB9625683.1"/>
    <property type="molecule type" value="Genomic_DNA"/>
</dbReference>
<dbReference type="RefSeq" id="WP_344984217.1">
    <property type="nucleotide sequence ID" value="NZ_BAAAXV010000001.1"/>
</dbReference>
<proteinExistence type="predicted"/>